<dbReference type="EMBL" id="CM000142">
    <property type="protein sequence ID" value="EEE63472.1"/>
    <property type="molecule type" value="Genomic_DNA"/>
</dbReference>
<dbReference type="InterPro" id="IPR011990">
    <property type="entry name" value="TPR-like_helical_dom_sf"/>
</dbReference>
<dbReference type="AlphaFoldDB" id="B9FHI8"/>
<dbReference type="PANTHER" id="PTHR47926">
    <property type="entry name" value="PENTATRICOPEPTIDE REPEAT-CONTAINING PROTEIN"/>
    <property type="match status" value="1"/>
</dbReference>
<gene>
    <name evidence="3" type="ORF">OsJ_18286</name>
</gene>
<protein>
    <recommendedName>
        <fullName evidence="4">Pentatricopeptide repeat-containing protein</fullName>
    </recommendedName>
</protein>
<evidence type="ECO:0000256" key="1">
    <source>
        <dbReference type="ARBA" id="ARBA00022737"/>
    </source>
</evidence>
<evidence type="ECO:0000256" key="2">
    <source>
        <dbReference type="ARBA" id="ARBA00022946"/>
    </source>
</evidence>
<dbReference type="GO" id="GO:0009451">
    <property type="term" value="P:RNA modification"/>
    <property type="evidence" value="ECO:0007669"/>
    <property type="project" value="InterPro"/>
</dbReference>
<dbReference type="PANTHER" id="PTHR47926:SF386">
    <property type="entry name" value="PENTATRICOPEPTIDE REPEAT-CONTAINING PROTEIN"/>
    <property type="match status" value="1"/>
</dbReference>
<dbReference type="GO" id="GO:0003723">
    <property type="term" value="F:RNA binding"/>
    <property type="evidence" value="ECO:0007669"/>
    <property type="project" value="InterPro"/>
</dbReference>
<keyword evidence="2" id="KW-0809">Transit peptide</keyword>
<dbReference type="InterPro" id="IPR002885">
    <property type="entry name" value="PPR_rpt"/>
</dbReference>
<reference evidence="3" key="2">
    <citation type="submission" date="2008-12" db="EMBL/GenBank/DDBJ databases">
        <title>Improved gene annotation of the rice (Oryza sativa) genomes.</title>
        <authorList>
            <person name="Wang J."/>
            <person name="Li R."/>
            <person name="Fan W."/>
            <person name="Huang Q."/>
            <person name="Zhang J."/>
            <person name="Zhou Y."/>
            <person name="Hu Y."/>
            <person name="Zi S."/>
            <person name="Li J."/>
            <person name="Ni P."/>
            <person name="Zheng H."/>
            <person name="Zhang Y."/>
            <person name="Zhao M."/>
            <person name="Hao Q."/>
            <person name="McDermott J."/>
            <person name="Samudrala R."/>
            <person name="Kristiansen K."/>
            <person name="Wong G.K.-S."/>
        </authorList>
    </citation>
    <scope>NUCLEOTIDE SEQUENCE</scope>
</reference>
<evidence type="ECO:0008006" key="4">
    <source>
        <dbReference type="Google" id="ProtNLM"/>
    </source>
</evidence>
<name>B9FHI8_ORYSJ</name>
<keyword evidence="1" id="KW-0677">Repeat</keyword>
<dbReference type="Pfam" id="PF01535">
    <property type="entry name" value="PPR"/>
    <property type="match status" value="2"/>
</dbReference>
<dbReference type="NCBIfam" id="TIGR00756">
    <property type="entry name" value="PPR"/>
    <property type="match status" value="1"/>
</dbReference>
<evidence type="ECO:0000313" key="3">
    <source>
        <dbReference type="EMBL" id="EEE63472.1"/>
    </source>
</evidence>
<proteinExistence type="predicted"/>
<dbReference type="Gene3D" id="1.25.40.10">
    <property type="entry name" value="Tetratricopeptide repeat domain"/>
    <property type="match status" value="1"/>
</dbReference>
<organism evidence="3">
    <name type="scientific">Oryza sativa subsp. japonica</name>
    <name type="common">Rice</name>
    <dbReference type="NCBI Taxonomy" id="39947"/>
    <lineage>
        <taxon>Eukaryota</taxon>
        <taxon>Viridiplantae</taxon>
        <taxon>Streptophyta</taxon>
        <taxon>Embryophyta</taxon>
        <taxon>Tracheophyta</taxon>
        <taxon>Spermatophyta</taxon>
        <taxon>Magnoliopsida</taxon>
        <taxon>Liliopsida</taxon>
        <taxon>Poales</taxon>
        <taxon>Poaceae</taxon>
        <taxon>BOP clade</taxon>
        <taxon>Oryzoideae</taxon>
        <taxon>Oryzeae</taxon>
        <taxon>Oryzinae</taxon>
        <taxon>Oryza</taxon>
        <taxon>Oryza sativa</taxon>
    </lineage>
</organism>
<dbReference type="InterPro" id="IPR046960">
    <property type="entry name" value="PPR_At4g14850-like_plant"/>
</dbReference>
<dbReference type="Proteomes" id="UP000007752">
    <property type="component" value="Chromosome 5"/>
</dbReference>
<accession>B9FHI8</accession>
<reference evidence="3" key="1">
    <citation type="journal article" date="2005" name="PLoS Biol.">
        <title>The genomes of Oryza sativa: a history of duplications.</title>
        <authorList>
            <person name="Yu J."/>
            <person name="Wang J."/>
            <person name="Lin W."/>
            <person name="Li S."/>
            <person name="Li H."/>
            <person name="Zhou J."/>
            <person name="Ni P."/>
            <person name="Dong W."/>
            <person name="Hu S."/>
            <person name="Zeng C."/>
            <person name="Zhang J."/>
            <person name="Zhang Y."/>
            <person name="Li R."/>
            <person name="Xu Z."/>
            <person name="Li S."/>
            <person name="Li X."/>
            <person name="Zheng H."/>
            <person name="Cong L."/>
            <person name="Lin L."/>
            <person name="Yin J."/>
            <person name="Geng J."/>
            <person name="Li G."/>
            <person name="Shi J."/>
            <person name="Liu J."/>
            <person name="Lv H."/>
            <person name="Li J."/>
            <person name="Wang J."/>
            <person name="Deng Y."/>
            <person name="Ran L."/>
            <person name="Shi X."/>
            <person name="Wang X."/>
            <person name="Wu Q."/>
            <person name="Li C."/>
            <person name="Ren X."/>
            <person name="Wang J."/>
            <person name="Wang X."/>
            <person name="Li D."/>
            <person name="Liu D."/>
            <person name="Zhang X."/>
            <person name="Ji Z."/>
            <person name="Zhao W."/>
            <person name="Sun Y."/>
            <person name="Zhang Z."/>
            <person name="Bao J."/>
            <person name="Han Y."/>
            <person name="Dong L."/>
            <person name="Ji J."/>
            <person name="Chen P."/>
            <person name="Wu S."/>
            <person name="Liu J."/>
            <person name="Xiao Y."/>
            <person name="Bu D."/>
            <person name="Tan J."/>
            <person name="Yang L."/>
            <person name="Ye C."/>
            <person name="Zhang J."/>
            <person name="Xu J."/>
            <person name="Zhou Y."/>
            <person name="Yu Y."/>
            <person name="Zhang B."/>
            <person name="Zhuang S."/>
            <person name="Wei H."/>
            <person name="Liu B."/>
            <person name="Lei M."/>
            <person name="Yu H."/>
            <person name="Li Y."/>
            <person name="Xu H."/>
            <person name="Wei S."/>
            <person name="He X."/>
            <person name="Fang L."/>
            <person name="Zhang Z."/>
            <person name="Zhang Y."/>
            <person name="Huang X."/>
            <person name="Su Z."/>
            <person name="Tong W."/>
            <person name="Li J."/>
            <person name="Tong Z."/>
            <person name="Li S."/>
            <person name="Ye J."/>
            <person name="Wang L."/>
            <person name="Fang L."/>
            <person name="Lei T."/>
            <person name="Chen C."/>
            <person name="Chen H."/>
            <person name="Xu Z."/>
            <person name="Li H."/>
            <person name="Huang H."/>
            <person name="Zhang F."/>
            <person name="Xu H."/>
            <person name="Li N."/>
            <person name="Zhao C."/>
            <person name="Li S."/>
            <person name="Dong L."/>
            <person name="Huang Y."/>
            <person name="Li L."/>
            <person name="Xi Y."/>
            <person name="Qi Q."/>
            <person name="Li W."/>
            <person name="Zhang B."/>
            <person name="Hu W."/>
            <person name="Zhang Y."/>
            <person name="Tian X."/>
            <person name="Jiao Y."/>
            <person name="Liang X."/>
            <person name="Jin J."/>
            <person name="Gao L."/>
            <person name="Zheng W."/>
            <person name="Hao B."/>
            <person name="Liu S."/>
            <person name="Wang W."/>
            <person name="Yuan L."/>
            <person name="Cao M."/>
            <person name="McDermott J."/>
            <person name="Samudrala R."/>
            <person name="Wang J."/>
            <person name="Wong G.K."/>
            <person name="Yang H."/>
        </authorList>
    </citation>
    <scope>NUCLEOTIDE SEQUENCE [LARGE SCALE GENOMIC DNA]</scope>
</reference>
<sequence>MEPLYKQVHGKKDLYVSSLVDMYAKCGRVRDARMIFEAMPSRNVVSWNAMIGGYAMHGEAENAVRKFRREA</sequence>